<comment type="caution">
    <text evidence="2">The sequence shown here is derived from an EMBL/GenBank/DDBJ whole genome shotgun (WGS) entry which is preliminary data.</text>
</comment>
<dbReference type="Proteomes" id="UP001430848">
    <property type="component" value="Unassembled WGS sequence"/>
</dbReference>
<reference evidence="2 3" key="1">
    <citation type="submission" date="2024-02" db="EMBL/GenBank/DDBJ databases">
        <title>De novo assembly and annotation of 12 fungi associated with fruit tree decline syndrome in Ontario, Canada.</title>
        <authorList>
            <person name="Sulman M."/>
            <person name="Ellouze W."/>
            <person name="Ilyukhin E."/>
        </authorList>
    </citation>
    <scope>NUCLEOTIDE SEQUENCE [LARGE SCALE GENOMIC DNA]</scope>
    <source>
        <strain evidence="2 3">M169</strain>
    </source>
</reference>
<evidence type="ECO:0000256" key="1">
    <source>
        <dbReference type="SAM" id="MobiDB-lite"/>
    </source>
</evidence>
<keyword evidence="3" id="KW-1185">Reference proteome</keyword>
<feature type="compositionally biased region" description="Basic and acidic residues" evidence="1">
    <location>
        <begin position="63"/>
        <end position="73"/>
    </location>
</feature>
<feature type="compositionally biased region" description="Basic and acidic residues" evidence="1">
    <location>
        <begin position="98"/>
        <end position="110"/>
    </location>
</feature>
<protein>
    <submittedName>
        <fullName evidence="2">Uncharacterized protein</fullName>
    </submittedName>
</protein>
<sequence length="157" mass="16189">MASKRNPLRDLTPTESDLDNNNTKNSSPNKGQGETLREKAAKSLHGPNANPSQLGDPISLKAEASDHIPKPDEAGSASQSSPTSPSQSGGGSSSSGHETLREKATKKLHGEGANPSQLGDPISLKAEQSSNVPTPGEEGAHPSGRQQQGAKGRPSKL</sequence>
<evidence type="ECO:0000313" key="2">
    <source>
        <dbReference type="EMBL" id="KAK7731215.1"/>
    </source>
</evidence>
<feature type="compositionally biased region" description="Polar residues" evidence="1">
    <location>
        <begin position="13"/>
        <end position="32"/>
    </location>
</feature>
<organism evidence="2 3">
    <name type="scientific">Diaporthe eres</name>
    <name type="common">Phomopsis oblonga</name>
    <dbReference type="NCBI Taxonomy" id="83184"/>
    <lineage>
        <taxon>Eukaryota</taxon>
        <taxon>Fungi</taxon>
        <taxon>Dikarya</taxon>
        <taxon>Ascomycota</taxon>
        <taxon>Pezizomycotina</taxon>
        <taxon>Sordariomycetes</taxon>
        <taxon>Sordariomycetidae</taxon>
        <taxon>Diaporthales</taxon>
        <taxon>Diaporthaceae</taxon>
        <taxon>Diaporthe</taxon>
        <taxon>Diaporthe eres species complex</taxon>
    </lineage>
</organism>
<feature type="compositionally biased region" description="Low complexity" evidence="1">
    <location>
        <begin position="74"/>
        <end position="87"/>
    </location>
</feature>
<dbReference type="EMBL" id="JAKNSF020000023">
    <property type="protein sequence ID" value="KAK7731215.1"/>
    <property type="molecule type" value="Genomic_DNA"/>
</dbReference>
<name>A0ABR1PAX7_DIAER</name>
<feature type="region of interest" description="Disordered" evidence="1">
    <location>
        <begin position="1"/>
        <end position="157"/>
    </location>
</feature>
<accession>A0ABR1PAX7</accession>
<proteinExistence type="predicted"/>
<evidence type="ECO:0000313" key="3">
    <source>
        <dbReference type="Proteomes" id="UP001430848"/>
    </source>
</evidence>
<gene>
    <name evidence="2" type="ORF">SLS63_005490</name>
</gene>